<proteinExistence type="predicted"/>
<name>A0ABW5XZF4_9BACL</name>
<organism evidence="2 3">
    <name type="scientific">Kurthia populi</name>
    <dbReference type="NCBI Taxonomy" id="1562132"/>
    <lineage>
        <taxon>Bacteria</taxon>
        <taxon>Bacillati</taxon>
        <taxon>Bacillota</taxon>
        <taxon>Bacilli</taxon>
        <taxon>Bacillales</taxon>
        <taxon>Caryophanaceae</taxon>
        <taxon>Kurthia</taxon>
    </lineage>
</organism>
<protein>
    <submittedName>
        <fullName evidence="2">Uncharacterized protein</fullName>
    </submittedName>
</protein>
<evidence type="ECO:0000313" key="2">
    <source>
        <dbReference type="EMBL" id="MFD2868468.1"/>
    </source>
</evidence>
<accession>A0ABW5XZF4</accession>
<gene>
    <name evidence="2" type="ORF">ACFSY7_08150</name>
</gene>
<sequence>MLVKNKNTGVEWAVSEAHAASLIKTGDYEKVEVKPKPKPRAKATKTESGD</sequence>
<dbReference type="EMBL" id="JBHUOR010000041">
    <property type="protein sequence ID" value="MFD2868468.1"/>
    <property type="molecule type" value="Genomic_DNA"/>
</dbReference>
<dbReference type="Proteomes" id="UP001597568">
    <property type="component" value="Unassembled WGS sequence"/>
</dbReference>
<evidence type="ECO:0000256" key="1">
    <source>
        <dbReference type="SAM" id="MobiDB-lite"/>
    </source>
</evidence>
<reference evidence="3" key="1">
    <citation type="journal article" date="2019" name="Int. J. Syst. Evol. Microbiol.">
        <title>The Global Catalogue of Microorganisms (GCM) 10K type strain sequencing project: providing services to taxonomists for standard genome sequencing and annotation.</title>
        <authorList>
            <consortium name="The Broad Institute Genomics Platform"/>
            <consortium name="The Broad Institute Genome Sequencing Center for Infectious Disease"/>
            <person name="Wu L."/>
            <person name="Ma J."/>
        </authorList>
    </citation>
    <scope>NUCLEOTIDE SEQUENCE [LARGE SCALE GENOMIC DNA]</scope>
    <source>
        <strain evidence="3">KCTC 33522</strain>
    </source>
</reference>
<comment type="caution">
    <text evidence="2">The sequence shown here is derived from an EMBL/GenBank/DDBJ whole genome shotgun (WGS) entry which is preliminary data.</text>
</comment>
<evidence type="ECO:0000313" key="3">
    <source>
        <dbReference type="Proteomes" id="UP001597568"/>
    </source>
</evidence>
<dbReference type="Pfam" id="PF23976">
    <property type="entry name" value="DUF7302"/>
    <property type="match status" value="1"/>
</dbReference>
<dbReference type="RefSeq" id="WP_380147520.1">
    <property type="nucleotide sequence ID" value="NZ_JBHUOR010000041.1"/>
</dbReference>
<dbReference type="InterPro" id="IPR055726">
    <property type="entry name" value="DUF7302"/>
</dbReference>
<keyword evidence="3" id="KW-1185">Reference proteome</keyword>
<feature type="region of interest" description="Disordered" evidence="1">
    <location>
        <begin position="31"/>
        <end position="50"/>
    </location>
</feature>